<sequence>MPICGGWCVVIGWVLCWWGWCSRIGQIGLPEGESHGWCDCRGCSAFTLSQADPADEPHLLGLFLHTITIPLPAHPHTTTNNQPTNTLTPLLDHPRQPTPFRPSSSSSSPTSSSPPSSPPSSPHTCSTPHPRPAAMTKRLKIMIGPNRQQMEIAHVNDSAQPTIINSEYFVGRVLIKIRDFEGITHDGSPPIRNHVYFDGRSRKFDIQIEGRFKKRDGVQLYSGEEIHFGSDFDHIVDFPKSAFNAGMRVARWIDPNVFYDLTPPSERPFIMSPYLACMNTLCAWPCPDRLSDALVCLRQSDREDDHHNTLDSEADDMVPMEQVDPAELGATAGKKKIGRHPRRYWRFIGLKSDHARIDAFIAKNSHLLAQPLHQQDSLLEGPQPPTLADNLATGQTTDNEDDEFDDADALSCRAPSSYATYSTAIEGMNDSRPALNSASSYRFSPRRIFPRHQISLGAGMRDLYQDAEIEANEREGEAQAHRMIEINGEDDSMPAQRPSPGPPSPSGAQESEEALKKSSNKVKHGLKKLKIAFKKITPSLSSSAAVSATSATPSPSTNTPSKRKSYSTAFSTKTRSDTLGSPVPSTTVSRAASRRLPPGPLVRDSSQTLRTDSRSTETVKNLGRSCSLMPRPQSHYHPASTVLPDVSVDEQQQQQQQQGKARSTSLDHTRSFDFASTMAGLKMQSTESSLFTIHQAAAASSSSSSSSPGQRHRQEPAHENGSPRQGSSGRLSMVKSDKEASTRLSSPSTASHSRSTRTSATSCSDVDEQSAQTVPGESRFTELASHGSQDAREPEPPGLSSSPTAASAQLAGSPAPSSSSHTPVGHSRASFLGPDEPATTTTTPLEEPAALVPAAAAQTSSPTLASPSQTEIDEAPVLEDVEVGDLMFANMLNLAPDTTTTTTASAAAAASQDPVQELLGPWRFKNPTTDILEDNTFVFLDKSVNVQKRRKHFSESGGKHRKAFVYDPDVVYATSFFSPFMDFNTFDLAIGPVKINVAKVFGDMPVRYTLRSTRIDAQNNVEEEIFVTISFELVDA</sequence>
<dbReference type="EMBL" id="CP110421">
    <property type="protein sequence ID" value="WAQ81157.1"/>
    <property type="molecule type" value="Genomic_DNA"/>
</dbReference>
<gene>
    <name evidence="4" type="ORF">PtA15_1A496</name>
</gene>
<feature type="compositionally biased region" description="Polar residues" evidence="1">
    <location>
        <begin position="858"/>
        <end position="870"/>
    </location>
</feature>
<feature type="compositionally biased region" description="Low complexity" evidence="1">
    <location>
        <begin position="696"/>
        <end position="707"/>
    </location>
</feature>
<keyword evidence="5" id="KW-1185">Reference proteome</keyword>
<feature type="compositionally biased region" description="Polar residues" evidence="1">
    <location>
        <begin position="566"/>
        <end position="590"/>
    </location>
</feature>
<dbReference type="RefSeq" id="XP_053016712.1">
    <property type="nucleotide sequence ID" value="XM_053165529.1"/>
</dbReference>
<dbReference type="GeneID" id="77806424"/>
<evidence type="ECO:0000256" key="1">
    <source>
        <dbReference type="SAM" id="MobiDB-lite"/>
    </source>
</evidence>
<evidence type="ECO:0000313" key="4">
    <source>
        <dbReference type="EMBL" id="WAQ81157.1"/>
    </source>
</evidence>
<feature type="compositionally biased region" description="Low complexity" evidence="1">
    <location>
        <begin position="101"/>
        <end position="114"/>
    </location>
</feature>
<protein>
    <recommendedName>
        <fullName evidence="3">Domain of unknown function at the cortex 1 domain-containing protein</fullName>
    </recommendedName>
</protein>
<organism evidence="4 5">
    <name type="scientific">Puccinia triticina</name>
    <dbReference type="NCBI Taxonomy" id="208348"/>
    <lineage>
        <taxon>Eukaryota</taxon>
        <taxon>Fungi</taxon>
        <taxon>Dikarya</taxon>
        <taxon>Basidiomycota</taxon>
        <taxon>Pucciniomycotina</taxon>
        <taxon>Pucciniomycetes</taxon>
        <taxon>Pucciniales</taxon>
        <taxon>Pucciniaceae</taxon>
        <taxon>Puccinia</taxon>
    </lineage>
</organism>
<feature type="region of interest" description="Disordered" evidence="1">
    <location>
        <begin position="377"/>
        <end position="405"/>
    </location>
</feature>
<feature type="compositionally biased region" description="Low complexity" evidence="1">
    <location>
        <begin position="742"/>
        <end position="764"/>
    </location>
</feature>
<keyword evidence="2" id="KW-0732">Signal</keyword>
<dbReference type="PANTHER" id="PTHR34826:SF1">
    <property type="entry name" value="UPF0590 PROTEIN C594.01"/>
    <property type="match status" value="1"/>
</dbReference>
<feature type="compositionally biased region" description="Low complexity" evidence="1">
    <location>
        <begin position="74"/>
        <end position="91"/>
    </location>
</feature>
<feature type="domain" description="Domain of unknown function at the cortex 1" evidence="3">
    <location>
        <begin position="913"/>
        <end position="1034"/>
    </location>
</feature>
<feature type="region of interest" description="Disordered" evidence="1">
    <location>
        <begin position="490"/>
        <end position="522"/>
    </location>
</feature>
<feature type="region of interest" description="Disordered" evidence="1">
    <location>
        <begin position="694"/>
        <end position="874"/>
    </location>
</feature>
<dbReference type="InterPro" id="IPR013897">
    <property type="entry name" value="Duc1"/>
</dbReference>
<feature type="chain" id="PRO_5045386775" description="Domain of unknown function at the cortex 1 domain-containing protein" evidence="2">
    <location>
        <begin position="24"/>
        <end position="1036"/>
    </location>
</feature>
<feature type="region of interest" description="Disordered" evidence="1">
    <location>
        <begin position="74"/>
        <end position="132"/>
    </location>
</feature>
<feature type="signal peptide" evidence="2">
    <location>
        <begin position="1"/>
        <end position="23"/>
    </location>
</feature>
<feature type="region of interest" description="Disordered" evidence="1">
    <location>
        <begin position="541"/>
        <end position="668"/>
    </location>
</feature>
<feature type="domain" description="Domain of unknown function at the cortex 1" evidence="3">
    <location>
        <begin position="138"/>
        <end position="305"/>
    </location>
</feature>
<name>A0ABY7C9L5_9BASI</name>
<accession>A0ABY7C9L5</accession>
<feature type="compositionally biased region" description="Low complexity" evidence="1">
    <location>
        <begin position="541"/>
        <end position="560"/>
    </location>
</feature>
<evidence type="ECO:0000313" key="5">
    <source>
        <dbReference type="Proteomes" id="UP001164743"/>
    </source>
</evidence>
<reference evidence="4" key="1">
    <citation type="submission" date="2022-10" db="EMBL/GenBank/DDBJ databases">
        <title>Puccinia triticina Genome sequencing and assembly.</title>
        <authorList>
            <person name="Li C."/>
        </authorList>
    </citation>
    <scope>NUCLEOTIDE SEQUENCE</scope>
    <source>
        <strain evidence="4">Pt15</strain>
    </source>
</reference>
<evidence type="ECO:0000256" key="2">
    <source>
        <dbReference type="SAM" id="SignalP"/>
    </source>
</evidence>
<evidence type="ECO:0000259" key="3">
    <source>
        <dbReference type="Pfam" id="PF08588"/>
    </source>
</evidence>
<dbReference type="Pfam" id="PF08588">
    <property type="entry name" value="Duc1"/>
    <property type="match status" value="2"/>
</dbReference>
<dbReference type="Proteomes" id="UP001164743">
    <property type="component" value="Chromosome 1A"/>
</dbReference>
<dbReference type="PANTHER" id="PTHR34826">
    <property type="entry name" value="UPF0590 PROTEIN C409.17C"/>
    <property type="match status" value="1"/>
</dbReference>
<feature type="compositionally biased region" description="Low complexity" evidence="1">
    <location>
        <begin position="836"/>
        <end position="857"/>
    </location>
</feature>
<proteinExistence type="predicted"/>